<sequence>MQSRQSSNGNWLYPDFNQLISGKNIMKKLTLRRVAVVLSLCGALAANQAFAQSTASDMSAISVVASVVAPAYFISEGGEYLVKGVEASGNGTLYVLEKVGTGVRGSVTVAANASGAVSVGVGDILSTTATAAGMLLVSAGRVLAIIPTELGKSLMKSKKIS</sequence>
<reference evidence="1 2" key="4">
    <citation type="journal article" date="2010" name="Environ. Microbiol.">
        <title>The bacterial genus Collimonas: mycophagy, weathering and other adaptive solutions to life in oligotrophic soil environments.</title>
        <authorList>
            <person name="Leveau J.H."/>
            <person name="Uroz S."/>
            <person name="de Boer W."/>
        </authorList>
    </citation>
    <scope>NUCLEOTIDE SEQUENCE [LARGE SCALE GENOMIC DNA]</scope>
    <source>
        <strain evidence="1 2">Ter331</strain>
    </source>
</reference>
<dbReference type="RefSeq" id="WP_014004102.1">
    <property type="nucleotide sequence ID" value="NC_015856.1"/>
</dbReference>
<dbReference type="HOGENOM" id="CLU_1640874_0_0_4"/>
<name>G0AG56_COLFT</name>
<reference evidence="1 2" key="1">
    <citation type="journal article" date="2004" name="Environ. Microbiol.">
        <title>Phylogeny-function analysis of (meta)genomic libraries: screening for expression of ribosomal RNA genes by large-insert library fluorescent in situ hybridization (LIL-FISH).</title>
        <authorList>
            <person name="Leveau J.H."/>
            <person name="Gerards S."/>
            <person name="de Boer W."/>
            <person name="van Veen J.A."/>
        </authorList>
    </citation>
    <scope>NUCLEOTIDE SEQUENCE [LARGE SCALE GENOMIC DNA]</scope>
    <source>
        <strain evidence="1 2">Ter331</strain>
    </source>
</reference>
<dbReference type="AlphaFoldDB" id="G0AG56"/>
<dbReference type="KEGG" id="cfu:CFU_0109"/>
<dbReference type="eggNOG" id="ENOG50335S1">
    <property type="taxonomic scope" value="Bacteria"/>
</dbReference>
<accession>G0AG56</accession>
<reference evidence="1 2" key="5">
    <citation type="journal article" date="2011" name="ISME J.">
        <title>Dual transcriptional profiling of a bacterial/fungal confrontation: Collimonas fungivorans versus Aspergillus niger.</title>
        <authorList>
            <person name="Mela F."/>
            <person name="Fritsche K."/>
            <person name="de Boer W."/>
            <person name="van Veen J.A."/>
            <person name="de Graaff L.H."/>
            <person name="van den Berg M."/>
            <person name="Leveau J.H."/>
        </authorList>
    </citation>
    <scope>NUCLEOTIDE SEQUENCE [LARGE SCALE GENOMIC DNA]</scope>
    <source>
        <strain evidence="1 2">Ter331</strain>
    </source>
</reference>
<protein>
    <submittedName>
        <fullName evidence="1">Uncharacterized protein</fullName>
    </submittedName>
</protein>
<reference evidence="1 2" key="3">
    <citation type="journal article" date="2008" name="FEMS Microbiol. Ecol.">
        <title>Identification and characterization of genes underlying chitinolysis in Collimonas fungivorans Ter331.</title>
        <authorList>
            <person name="Fritsche K."/>
            <person name="de Boer W."/>
            <person name="Gerards S."/>
            <person name="van den Berg M."/>
            <person name="van Veen J.A."/>
            <person name="Leveau J.H."/>
        </authorList>
    </citation>
    <scope>NUCLEOTIDE SEQUENCE [LARGE SCALE GENOMIC DNA]</scope>
    <source>
        <strain evidence="1 2">Ter331</strain>
    </source>
</reference>
<reference evidence="1 2" key="2">
    <citation type="journal article" date="2006" name="J. Microbiol. Methods">
        <title>Genomic flank-sequencing of plasposon insertion sites for rapid identification of functional genes.</title>
        <authorList>
            <person name="Leveau J.H."/>
            <person name="Gerards S."/>
            <person name="Fritsche K."/>
            <person name="Zondag G."/>
            <person name="van Veen J.A."/>
        </authorList>
    </citation>
    <scope>NUCLEOTIDE SEQUENCE [LARGE SCALE GENOMIC DNA]</scope>
    <source>
        <strain evidence="1 2">Ter331</strain>
    </source>
</reference>
<dbReference type="EMBL" id="CP002745">
    <property type="protein sequence ID" value="AEK59947.1"/>
    <property type="molecule type" value="Genomic_DNA"/>
</dbReference>
<proteinExistence type="predicted"/>
<keyword evidence="2" id="KW-1185">Reference proteome</keyword>
<evidence type="ECO:0000313" key="2">
    <source>
        <dbReference type="Proteomes" id="UP000008392"/>
    </source>
</evidence>
<organism evidence="1 2">
    <name type="scientific">Collimonas fungivorans (strain Ter331)</name>
    <dbReference type="NCBI Taxonomy" id="1005048"/>
    <lineage>
        <taxon>Bacteria</taxon>
        <taxon>Pseudomonadati</taxon>
        <taxon>Pseudomonadota</taxon>
        <taxon>Betaproteobacteria</taxon>
        <taxon>Burkholderiales</taxon>
        <taxon>Oxalobacteraceae</taxon>
        <taxon>Collimonas</taxon>
    </lineage>
</organism>
<dbReference type="Proteomes" id="UP000008392">
    <property type="component" value="Chromosome"/>
</dbReference>
<dbReference type="STRING" id="1005048.CFU_0109"/>
<reference evidence="2" key="6">
    <citation type="submission" date="2011-05" db="EMBL/GenBank/DDBJ databases">
        <title>Complete sequence of Collimonas fungivorans Ter331.</title>
        <authorList>
            <person name="Leveau J.H."/>
        </authorList>
    </citation>
    <scope>NUCLEOTIDE SEQUENCE [LARGE SCALE GENOMIC DNA]</scope>
    <source>
        <strain evidence="2">Ter331</strain>
    </source>
</reference>
<evidence type="ECO:0000313" key="1">
    <source>
        <dbReference type="EMBL" id="AEK59947.1"/>
    </source>
</evidence>
<gene>
    <name evidence="1" type="ordered locus">CFU_0109</name>
</gene>